<feature type="region of interest" description="Disordered" evidence="2">
    <location>
        <begin position="67"/>
        <end position="94"/>
    </location>
</feature>
<reference evidence="3" key="1">
    <citation type="submission" date="2021-09" db="EMBL/GenBank/DDBJ databases">
        <authorList>
            <consortium name="AG Swart"/>
            <person name="Singh M."/>
            <person name="Singh A."/>
            <person name="Seah K."/>
            <person name="Emmerich C."/>
        </authorList>
    </citation>
    <scope>NUCLEOTIDE SEQUENCE</scope>
    <source>
        <strain evidence="3">ATCC30299</strain>
    </source>
</reference>
<evidence type="ECO:0000256" key="1">
    <source>
        <dbReference type="SAM" id="Coils"/>
    </source>
</evidence>
<dbReference type="EMBL" id="CAJZBQ010000005">
    <property type="protein sequence ID" value="CAG9311876.1"/>
    <property type="molecule type" value="Genomic_DNA"/>
</dbReference>
<protein>
    <submittedName>
        <fullName evidence="3">Uncharacterized protein</fullName>
    </submittedName>
</protein>
<feature type="compositionally biased region" description="Basic and acidic residues" evidence="2">
    <location>
        <begin position="14"/>
        <end position="25"/>
    </location>
</feature>
<name>A0AAU9IEY1_9CILI</name>
<gene>
    <name evidence="3" type="ORF">BSTOLATCC_MIC5136</name>
</gene>
<sequence>MSRGTKRTVYKLTDTSHHTPFKERAPSVTSLVISHPKQGSFATNPSPPRYPLLNQKLSACVNLHNTRSQADLKGREDQPNPGPKKIRDGSPATTNKILNNSLKKQASSGNLSMISSNGNSFSLSQLDSSFHLKSISNKQEAFTHSCTECLDPKSHIKQKSLNCTESDYSLNEKIKVLELNEEKIPLKYKLSVIKQALEEISNKDQQYGPILKKIKLSLDQYVREMKTIEKLNEILKETKEELERVKSDNKNLLAKVEILSNKKPLRTNSQDSSSSKGENSEVVLKLIEENKELTQNLLCAQKELKKFQIRDKKYMMLITEMKNRGYPVDEIYDSAIKSSKRSNSRGKKVPTLPLADVKNCISISTGDSDLTGIESQATTGHNITSIQSPPEDRHDVPKLKIPMKKSTEFHQEFMSKFDEFSESWRHQMDVQKR</sequence>
<dbReference type="Proteomes" id="UP001162131">
    <property type="component" value="Unassembled WGS sequence"/>
</dbReference>
<feature type="region of interest" description="Disordered" evidence="2">
    <location>
        <begin position="1"/>
        <end position="27"/>
    </location>
</feature>
<organism evidence="3 4">
    <name type="scientific">Blepharisma stoltei</name>
    <dbReference type="NCBI Taxonomy" id="1481888"/>
    <lineage>
        <taxon>Eukaryota</taxon>
        <taxon>Sar</taxon>
        <taxon>Alveolata</taxon>
        <taxon>Ciliophora</taxon>
        <taxon>Postciliodesmatophora</taxon>
        <taxon>Heterotrichea</taxon>
        <taxon>Heterotrichida</taxon>
        <taxon>Blepharismidae</taxon>
        <taxon>Blepharisma</taxon>
    </lineage>
</organism>
<keyword evidence="4" id="KW-1185">Reference proteome</keyword>
<keyword evidence="1" id="KW-0175">Coiled coil</keyword>
<evidence type="ECO:0000313" key="4">
    <source>
        <dbReference type="Proteomes" id="UP001162131"/>
    </source>
</evidence>
<dbReference type="AlphaFoldDB" id="A0AAU9IEY1"/>
<feature type="coiled-coil region" evidence="1">
    <location>
        <begin position="211"/>
        <end position="310"/>
    </location>
</feature>
<evidence type="ECO:0000256" key="2">
    <source>
        <dbReference type="SAM" id="MobiDB-lite"/>
    </source>
</evidence>
<accession>A0AAU9IEY1</accession>
<proteinExistence type="predicted"/>
<evidence type="ECO:0000313" key="3">
    <source>
        <dbReference type="EMBL" id="CAG9311876.1"/>
    </source>
</evidence>
<comment type="caution">
    <text evidence="3">The sequence shown here is derived from an EMBL/GenBank/DDBJ whole genome shotgun (WGS) entry which is preliminary data.</text>
</comment>